<dbReference type="Proteomes" id="UP000799302">
    <property type="component" value="Unassembled WGS sequence"/>
</dbReference>
<feature type="compositionally biased region" description="Polar residues" evidence="1">
    <location>
        <begin position="27"/>
        <end position="39"/>
    </location>
</feature>
<protein>
    <recommendedName>
        <fullName evidence="4">Myb-like domain-containing protein</fullName>
    </recommendedName>
</protein>
<reference evidence="2" key="1">
    <citation type="journal article" date="2020" name="Stud. Mycol.">
        <title>101 Dothideomycetes genomes: a test case for predicting lifestyles and emergence of pathogens.</title>
        <authorList>
            <person name="Haridas S."/>
            <person name="Albert R."/>
            <person name="Binder M."/>
            <person name="Bloem J."/>
            <person name="Labutti K."/>
            <person name="Salamov A."/>
            <person name="Andreopoulos B."/>
            <person name="Baker S."/>
            <person name="Barry K."/>
            <person name="Bills G."/>
            <person name="Bluhm B."/>
            <person name="Cannon C."/>
            <person name="Castanera R."/>
            <person name="Culley D."/>
            <person name="Daum C."/>
            <person name="Ezra D."/>
            <person name="Gonzalez J."/>
            <person name="Henrissat B."/>
            <person name="Kuo A."/>
            <person name="Liang C."/>
            <person name="Lipzen A."/>
            <person name="Lutzoni F."/>
            <person name="Magnuson J."/>
            <person name="Mondo S."/>
            <person name="Nolan M."/>
            <person name="Ohm R."/>
            <person name="Pangilinan J."/>
            <person name="Park H.-J."/>
            <person name="Ramirez L."/>
            <person name="Alfaro M."/>
            <person name="Sun H."/>
            <person name="Tritt A."/>
            <person name="Yoshinaga Y."/>
            <person name="Zwiers L.-H."/>
            <person name="Turgeon B."/>
            <person name="Goodwin S."/>
            <person name="Spatafora J."/>
            <person name="Crous P."/>
            <person name="Grigoriev I."/>
        </authorList>
    </citation>
    <scope>NUCLEOTIDE SEQUENCE</scope>
    <source>
        <strain evidence="2">CBS 115976</strain>
    </source>
</reference>
<feature type="region of interest" description="Disordered" evidence="1">
    <location>
        <begin position="1"/>
        <end position="39"/>
    </location>
</feature>
<name>A0A6A6URB2_9PEZI</name>
<evidence type="ECO:0000313" key="3">
    <source>
        <dbReference type="Proteomes" id="UP000799302"/>
    </source>
</evidence>
<feature type="region of interest" description="Disordered" evidence="1">
    <location>
        <begin position="227"/>
        <end position="252"/>
    </location>
</feature>
<feature type="compositionally biased region" description="Polar residues" evidence="1">
    <location>
        <begin position="230"/>
        <end position="241"/>
    </location>
</feature>
<sequence>MGKIAVDCSNTSSSKVSKSSKPKALKTNNPGRISKGSANRAMTDNAGALHLLADAALADAASNEFAVRQYLLQQYQKNGRFDQQDITNNLPEPKGDAVSALDALCIVADVILTIEGNNNQPAKVLTPYRTGGKWSEFEYSCLIQEFALLQHAWADHRRGEGERPYKTGTLFAYVSKQLNDKYGIDRSKASVKNEWYRKLRQRTGIDERADFREPSRRQDYLGAELAVSLGNKSSPSKGTQGSKRRKAPVKSR</sequence>
<organism evidence="2 3">
    <name type="scientific">Microthyrium microscopicum</name>
    <dbReference type="NCBI Taxonomy" id="703497"/>
    <lineage>
        <taxon>Eukaryota</taxon>
        <taxon>Fungi</taxon>
        <taxon>Dikarya</taxon>
        <taxon>Ascomycota</taxon>
        <taxon>Pezizomycotina</taxon>
        <taxon>Dothideomycetes</taxon>
        <taxon>Dothideomycetes incertae sedis</taxon>
        <taxon>Microthyriales</taxon>
        <taxon>Microthyriaceae</taxon>
        <taxon>Microthyrium</taxon>
    </lineage>
</organism>
<keyword evidence="3" id="KW-1185">Reference proteome</keyword>
<dbReference type="EMBL" id="MU004230">
    <property type="protein sequence ID" value="KAF2674849.1"/>
    <property type="molecule type" value="Genomic_DNA"/>
</dbReference>
<gene>
    <name evidence="2" type="ORF">BT63DRAFT_408992</name>
</gene>
<evidence type="ECO:0008006" key="4">
    <source>
        <dbReference type="Google" id="ProtNLM"/>
    </source>
</evidence>
<dbReference type="AlphaFoldDB" id="A0A6A6URB2"/>
<evidence type="ECO:0000256" key="1">
    <source>
        <dbReference type="SAM" id="MobiDB-lite"/>
    </source>
</evidence>
<accession>A0A6A6URB2</accession>
<feature type="compositionally biased region" description="Basic residues" evidence="1">
    <location>
        <begin position="242"/>
        <end position="252"/>
    </location>
</feature>
<evidence type="ECO:0000313" key="2">
    <source>
        <dbReference type="EMBL" id="KAF2674849.1"/>
    </source>
</evidence>
<proteinExistence type="predicted"/>